<dbReference type="CDD" id="cd00540">
    <property type="entry name" value="AAG"/>
    <property type="match status" value="1"/>
</dbReference>
<dbReference type="Gene3D" id="3.10.300.10">
    <property type="entry name" value="Methylpurine-DNA glycosylase (MPG)"/>
    <property type="match status" value="1"/>
</dbReference>
<evidence type="ECO:0000256" key="5">
    <source>
        <dbReference type="HAMAP-Rule" id="MF_00527"/>
    </source>
</evidence>
<dbReference type="EMBL" id="RCUV01000012">
    <property type="protein sequence ID" value="RLP69733.1"/>
    <property type="molecule type" value="Genomic_DNA"/>
</dbReference>
<proteinExistence type="inferred from homology"/>
<keyword evidence="4 5" id="KW-0234">DNA repair</keyword>
<dbReference type="NCBIfam" id="TIGR00567">
    <property type="entry name" value="3mg"/>
    <property type="match status" value="1"/>
</dbReference>
<comment type="similarity">
    <text evidence="1 5">Belongs to the DNA glycosylase MPG family.</text>
</comment>
<dbReference type="InterPro" id="IPR011034">
    <property type="entry name" value="Formyl_transferase-like_C_sf"/>
</dbReference>
<protein>
    <recommendedName>
        <fullName evidence="5">Putative 3-methyladenine DNA glycosylase</fullName>
        <ecNumber evidence="5">3.2.2.-</ecNumber>
    </recommendedName>
</protein>
<organism evidence="6 7">
    <name type="scientific">Mycetocola manganoxydans</name>
    <dbReference type="NCBI Taxonomy" id="699879"/>
    <lineage>
        <taxon>Bacteria</taxon>
        <taxon>Bacillati</taxon>
        <taxon>Actinomycetota</taxon>
        <taxon>Actinomycetes</taxon>
        <taxon>Micrococcales</taxon>
        <taxon>Microbacteriaceae</taxon>
        <taxon>Mycetocola</taxon>
    </lineage>
</organism>
<evidence type="ECO:0000256" key="3">
    <source>
        <dbReference type="ARBA" id="ARBA00022801"/>
    </source>
</evidence>
<evidence type="ECO:0000256" key="4">
    <source>
        <dbReference type="ARBA" id="ARBA00023204"/>
    </source>
</evidence>
<dbReference type="Proteomes" id="UP000270299">
    <property type="component" value="Unassembled WGS sequence"/>
</dbReference>
<dbReference type="InterPro" id="IPR003180">
    <property type="entry name" value="MPG"/>
</dbReference>
<sequence>MVTFDRAFLERPALEVAPHLLGAVLRHTTDAGTVAVRITEVEAYVGQGLDPGSHAFRGKTKRNASMFGEPGHLYCYFTYGMHVCANIVCSPEGEASGCLVRAGEVIEGIDLARQRRTTSKSDRDLAQGPARLVVALGISLTDDGSDLFAPPFSLERPAASVDYLTGPRTGLAGGADLPWRFWIPGEASVSPYKKHPKA</sequence>
<dbReference type="GO" id="GO:0003905">
    <property type="term" value="F:alkylbase DNA N-glycosylase activity"/>
    <property type="evidence" value="ECO:0007669"/>
    <property type="project" value="InterPro"/>
</dbReference>
<dbReference type="PANTHER" id="PTHR10429">
    <property type="entry name" value="DNA-3-METHYLADENINE GLYCOSYLASE"/>
    <property type="match status" value="1"/>
</dbReference>
<dbReference type="PANTHER" id="PTHR10429:SF0">
    <property type="entry name" value="DNA-3-METHYLADENINE GLYCOSYLASE"/>
    <property type="match status" value="1"/>
</dbReference>
<name>A0A3L6ZP85_9MICO</name>
<dbReference type="SUPFAM" id="SSF50486">
    <property type="entry name" value="FMT C-terminal domain-like"/>
    <property type="match status" value="1"/>
</dbReference>
<reference evidence="6 7" key="1">
    <citation type="submission" date="2018-10" db="EMBL/GenBank/DDBJ databases">
        <authorList>
            <person name="Li J."/>
        </authorList>
    </citation>
    <scope>NUCLEOTIDE SEQUENCE [LARGE SCALE GENOMIC DNA]</scope>
    <source>
        <strain evidence="6 7">CCTCC AB209002</strain>
    </source>
</reference>
<dbReference type="NCBIfam" id="NF002003">
    <property type="entry name" value="PRK00802.1-3"/>
    <property type="match status" value="1"/>
</dbReference>
<dbReference type="HAMAP" id="MF_00527">
    <property type="entry name" value="3MGH"/>
    <property type="match status" value="1"/>
</dbReference>
<dbReference type="AlphaFoldDB" id="A0A3L6ZP85"/>
<keyword evidence="2 5" id="KW-0227">DNA damage</keyword>
<comment type="caution">
    <text evidence="6">The sequence shown here is derived from an EMBL/GenBank/DDBJ whole genome shotgun (WGS) entry which is preliminary data.</text>
</comment>
<dbReference type="GO" id="GO:0006284">
    <property type="term" value="P:base-excision repair"/>
    <property type="evidence" value="ECO:0007669"/>
    <property type="project" value="InterPro"/>
</dbReference>
<dbReference type="OrthoDB" id="9794313at2"/>
<accession>A0A3L6ZP85</accession>
<evidence type="ECO:0000256" key="1">
    <source>
        <dbReference type="ARBA" id="ARBA00009232"/>
    </source>
</evidence>
<dbReference type="GO" id="GO:0003677">
    <property type="term" value="F:DNA binding"/>
    <property type="evidence" value="ECO:0007669"/>
    <property type="project" value="InterPro"/>
</dbReference>
<dbReference type="Pfam" id="PF02245">
    <property type="entry name" value="Pur_DNA_glyco"/>
    <property type="match status" value="1"/>
</dbReference>
<keyword evidence="7" id="KW-1185">Reference proteome</keyword>
<evidence type="ECO:0000313" key="7">
    <source>
        <dbReference type="Proteomes" id="UP000270299"/>
    </source>
</evidence>
<keyword evidence="3 5" id="KW-0378">Hydrolase</keyword>
<evidence type="ECO:0000313" key="6">
    <source>
        <dbReference type="EMBL" id="RLP69733.1"/>
    </source>
</evidence>
<dbReference type="EC" id="3.2.2.-" evidence="5"/>
<evidence type="ECO:0000256" key="2">
    <source>
        <dbReference type="ARBA" id="ARBA00022763"/>
    </source>
</evidence>
<dbReference type="InterPro" id="IPR036995">
    <property type="entry name" value="MPG_sf"/>
</dbReference>
<gene>
    <name evidence="6" type="ORF">D9V29_10920</name>
</gene>
<keyword evidence="6" id="KW-0326">Glycosidase</keyword>